<feature type="transmembrane region" description="Helical" evidence="7">
    <location>
        <begin position="387"/>
        <end position="406"/>
    </location>
</feature>
<evidence type="ECO:0000256" key="2">
    <source>
        <dbReference type="ARBA" id="ARBA00007755"/>
    </source>
</evidence>
<dbReference type="InterPro" id="IPR051605">
    <property type="entry name" value="CstA"/>
</dbReference>
<comment type="similarity">
    <text evidence="2">Belongs to the peptide transporter carbon starvation (CstA) (TC 2.A.114) family.</text>
</comment>
<feature type="transmembrane region" description="Helical" evidence="7">
    <location>
        <begin position="75"/>
        <end position="98"/>
    </location>
</feature>
<evidence type="ECO:0000256" key="3">
    <source>
        <dbReference type="ARBA" id="ARBA00022475"/>
    </source>
</evidence>
<feature type="transmembrane region" description="Helical" evidence="7">
    <location>
        <begin position="312"/>
        <end position="332"/>
    </location>
</feature>
<feature type="transmembrane region" description="Helical" evidence="7">
    <location>
        <begin position="126"/>
        <end position="151"/>
    </location>
</feature>
<evidence type="ECO:0000313" key="9">
    <source>
        <dbReference type="EMBL" id="KEZ53321.1"/>
    </source>
</evidence>
<dbReference type="GO" id="GO:0009267">
    <property type="term" value="P:cellular response to starvation"/>
    <property type="evidence" value="ECO:0007669"/>
    <property type="project" value="InterPro"/>
</dbReference>
<evidence type="ECO:0000256" key="1">
    <source>
        <dbReference type="ARBA" id="ARBA00004651"/>
    </source>
</evidence>
<keyword evidence="3" id="KW-1003">Cell membrane</keyword>
<dbReference type="AlphaFoldDB" id="A0A084H159"/>
<keyword evidence="10" id="KW-1185">Reference proteome</keyword>
<accession>A0A084H159</accession>
<feature type="transmembrane region" description="Helical" evidence="7">
    <location>
        <begin position="264"/>
        <end position="287"/>
    </location>
</feature>
<feature type="domain" description="CstA N-terminal" evidence="8">
    <location>
        <begin position="313"/>
        <end position="427"/>
    </location>
</feature>
<dbReference type="InterPro" id="IPR003706">
    <property type="entry name" value="CstA_N"/>
</dbReference>
<feature type="transmembrane region" description="Helical" evidence="7">
    <location>
        <begin position="411"/>
        <end position="430"/>
    </location>
</feature>
<comment type="caution">
    <text evidence="9">The sequence shown here is derived from an EMBL/GenBank/DDBJ whole genome shotgun (WGS) entry which is preliminary data.</text>
</comment>
<dbReference type="STRING" id="246786.GS18_0206885"/>
<dbReference type="PANTHER" id="PTHR30252">
    <property type="entry name" value="INNER MEMBRANE PEPTIDE TRANSPORTER"/>
    <property type="match status" value="1"/>
</dbReference>
<dbReference type="Proteomes" id="UP000028549">
    <property type="component" value="Unassembled WGS sequence"/>
</dbReference>
<feature type="transmembrane region" description="Helical" evidence="7">
    <location>
        <begin position="442"/>
        <end position="462"/>
    </location>
</feature>
<dbReference type="RefSeq" id="WP_029566392.1">
    <property type="nucleotide sequence ID" value="NZ_CP176757.1"/>
</dbReference>
<evidence type="ECO:0000259" key="8">
    <source>
        <dbReference type="Pfam" id="PF02554"/>
    </source>
</evidence>
<comment type="subcellular location">
    <subcellularLocation>
        <location evidence="1">Cell membrane</location>
        <topology evidence="1">Multi-pass membrane protein</topology>
    </subcellularLocation>
</comment>
<feature type="domain" description="CstA N-terminal" evidence="8">
    <location>
        <begin position="4"/>
        <end position="204"/>
    </location>
</feature>
<dbReference type="PANTHER" id="PTHR30252:SF4">
    <property type="entry name" value="CARBON STARVATION"/>
    <property type="match status" value="1"/>
</dbReference>
<keyword evidence="6 7" id="KW-0472">Membrane</keyword>
<feature type="transmembrane region" description="Helical" evidence="7">
    <location>
        <begin position="186"/>
        <end position="207"/>
    </location>
</feature>
<keyword evidence="5 7" id="KW-1133">Transmembrane helix</keyword>
<keyword evidence="4 7" id="KW-0812">Transmembrane</keyword>
<dbReference type="OrthoDB" id="9761224at2"/>
<feature type="transmembrane region" description="Helical" evidence="7">
    <location>
        <begin position="157"/>
        <end position="179"/>
    </location>
</feature>
<organism evidence="9 10">
    <name type="scientific">Metabacillus indicus</name>
    <name type="common">Bacillus indicus</name>
    <dbReference type="NCBI Taxonomy" id="246786"/>
    <lineage>
        <taxon>Bacteria</taxon>
        <taxon>Bacillati</taxon>
        <taxon>Bacillota</taxon>
        <taxon>Bacilli</taxon>
        <taxon>Bacillales</taxon>
        <taxon>Bacillaceae</taxon>
        <taxon>Metabacillus</taxon>
    </lineage>
</organism>
<reference evidence="9 10" key="1">
    <citation type="journal article" date="2005" name="Int. J. Syst. Evol. Microbiol.">
        <title>Bacillus cibi sp. nov., isolated from jeotgal, a traditional Korean fermented seafood.</title>
        <authorList>
            <person name="Yoon J.H."/>
            <person name="Lee C.H."/>
            <person name="Oh T.K."/>
        </authorList>
    </citation>
    <scope>NUCLEOTIDE SEQUENCE [LARGE SCALE GENOMIC DNA]</scope>
    <source>
        <strain evidence="9 10">DSM 16189</strain>
    </source>
</reference>
<name>A0A084H159_METID</name>
<dbReference type="EMBL" id="JNVC02000002">
    <property type="protein sequence ID" value="KEZ53321.1"/>
    <property type="molecule type" value="Genomic_DNA"/>
</dbReference>
<proteinExistence type="inferred from homology"/>
<evidence type="ECO:0000256" key="7">
    <source>
        <dbReference type="SAM" id="Phobius"/>
    </source>
</evidence>
<evidence type="ECO:0000256" key="5">
    <source>
        <dbReference type="ARBA" id="ARBA00022989"/>
    </source>
</evidence>
<dbReference type="GO" id="GO:0005886">
    <property type="term" value="C:plasma membrane"/>
    <property type="evidence" value="ECO:0007669"/>
    <property type="project" value="UniProtKB-SubCell"/>
</dbReference>
<feature type="transmembrane region" description="Helical" evidence="7">
    <location>
        <begin position="227"/>
        <end position="243"/>
    </location>
</feature>
<evidence type="ECO:0000256" key="6">
    <source>
        <dbReference type="ARBA" id="ARBA00023136"/>
    </source>
</evidence>
<evidence type="ECO:0000256" key="4">
    <source>
        <dbReference type="ARBA" id="ARBA00022692"/>
    </source>
</evidence>
<feature type="transmembrane region" description="Helical" evidence="7">
    <location>
        <begin position="360"/>
        <end position="381"/>
    </location>
</feature>
<gene>
    <name evidence="9" type="ORF">GS18_0206885</name>
</gene>
<evidence type="ECO:0000313" key="10">
    <source>
        <dbReference type="Proteomes" id="UP000028549"/>
    </source>
</evidence>
<dbReference type="Pfam" id="PF02554">
    <property type="entry name" value="CstA"/>
    <property type="match status" value="2"/>
</dbReference>
<protein>
    <submittedName>
        <fullName evidence="9">Carbon starvation protein CstA</fullName>
    </submittedName>
</protein>
<sequence length="483" mass="51824">MYTFLAGVVLLIVGYFTYGKFVEKVFGVNEGRTTPAFTHQDGVDYLPMNTKKNSLIQLLNIAGVGPIFGPIMGALYGPVAFLWIVLGCIFAGAVHDYLTGMISIRNRGAHLPELAGKFLGKFMKHVVNAFAILLLLLVGTVFVTAPAGLLFSLMNGWATMGLILGAIFIYYILATLLPIDKIIGRFYPIFGALLLISAIGVGGGLVITGAPIPELTLSNLHPDNVPIFPLLFLTISCGALSGFHATQTPIISRTTQNEKQGRKIFYGMMIAEGVIAMIWAAAAMSLFDGGTGLNALLAEGGPGAVVSEASTLMLGAIGGTLAVLGVIILPITSGDTAFRSARMIIADYFNISQKKVASRLWIALPLFVISFALTKIDFTILWRYFSWANQSTAVIALWVGAMYLFIAKKNYWIAMVPGIFMTMVTTTYILNAPIGFGLSMTVSYIGAAIATIAVIVIFYAAAKKARENNLPLEDDVSGWKQVS</sequence>